<organism evidence="1">
    <name type="scientific">Lotus japonicus</name>
    <name type="common">Lotus corniculatus var. japonicus</name>
    <dbReference type="NCBI Taxonomy" id="34305"/>
    <lineage>
        <taxon>Eukaryota</taxon>
        <taxon>Viridiplantae</taxon>
        <taxon>Streptophyta</taxon>
        <taxon>Embryophyta</taxon>
        <taxon>Tracheophyta</taxon>
        <taxon>Spermatophyta</taxon>
        <taxon>Magnoliopsida</taxon>
        <taxon>eudicotyledons</taxon>
        <taxon>Gunneridae</taxon>
        <taxon>Pentapetalae</taxon>
        <taxon>rosids</taxon>
        <taxon>fabids</taxon>
        <taxon>Fabales</taxon>
        <taxon>Fabaceae</taxon>
        <taxon>Papilionoideae</taxon>
        <taxon>50 kb inversion clade</taxon>
        <taxon>NPAAA clade</taxon>
        <taxon>Hologalegina</taxon>
        <taxon>robinioid clade</taxon>
        <taxon>Loteae</taxon>
        <taxon>Lotus</taxon>
    </lineage>
</organism>
<evidence type="ECO:0000313" key="1">
    <source>
        <dbReference type="EMBL" id="AFK35112.1"/>
    </source>
</evidence>
<dbReference type="AlphaFoldDB" id="I3S4C0"/>
<protein>
    <submittedName>
        <fullName evidence="1">Uncharacterized protein</fullName>
    </submittedName>
</protein>
<reference evidence="1" key="1">
    <citation type="submission" date="2012-05" db="EMBL/GenBank/DDBJ databases">
        <authorList>
            <person name="Krishnakumar V."/>
            <person name="Cheung F."/>
            <person name="Xiao Y."/>
            <person name="Chan A."/>
            <person name="Moskal W.A."/>
            <person name="Town C.D."/>
        </authorList>
    </citation>
    <scope>NUCLEOTIDE SEQUENCE</scope>
</reference>
<sequence length="101" mass="11946">MLQEQMISFLHYQPPSWIFSRPDQVYIEIFVSAMIPDPRYPLRKRRVRIFSEVKLIDNRKRLRLHSNDDEDVGNGALRFGNDSFLSLWRGHCSSSLLQIPV</sequence>
<name>I3S4C0_LOTJA</name>
<accession>I3S4C0</accession>
<proteinExistence type="evidence at transcript level"/>
<dbReference type="EMBL" id="BT135317">
    <property type="protein sequence ID" value="AFK35112.1"/>
    <property type="molecule type" value="mRNA"/>
</dbReference>